<evidence type="ECO:0000313" key="3">
    <source>
        <dbReference type="EMBL" id="GBM72683.1"/>
    </source>
</evidence>
<dbReference type="EMBL" id="BGPR01105318">
    <property type="protein sequence ID" value="GBM72683.1"/>
    <property type="molecule type" value="Genomic_DNA"/>
</dbReference>
<dbReference type="AlphaFoldDB" id="A0A4Y2I512"/>
<name>A0A4Y2I512_ARAVE</name>
<protein>
    <submittedName>
        <fullName evidence="2">Uncharacterized protein</fullName>
    </submittedName>
</protein>
<evidence type="ECO:0000313" key="1">
    <source>
        <dbReference type="EMBL" id="GBM72667.1"/>
    </source>
</evidence>
<reference evidence="2 5" key="1">
    <citation type="journal article" date="2019" name="Sci. Rep.">
        <title>Orb-weaving spider Araneus ventricosus genome elucidates the spidroin gene catalogue.</title>
        <authorList>
            <person name="Kono N."/>
            <person name="Nakamura H."/>
            <person name="Ohtoshi R."/>
            <person name="Moran D.A.P."/>
            <person name="Shinohara A."/>
            <person name="Yoshida Y."/>
            <person name="Fujiwara M."/>
            <person name="Mori M."/>
            <person name="Tomita M."/>
            <person name="Arakawa K."/>
        </authorList>
    </citation>
    <scope>NUCLEOTIDE SEQUENCE [LARGE SCALE GENOMIC DNA]</scope>
</reference>
<accession>A0A4Y2I512</accession>
<dbReference type="EMBL" id="BGPR01105315">
    <property type="protein sequence ID" value="GBM72667.1"/>
    <property type="molecule type" value="Genomic_DNA"/>
</dbReference>
<evidence type="ECO:0000313" key="5">
    <source>
        <dbReference type="Proteomes" id="UP000499080"/>
    </source>
</evidence>
<dbReference type="Proteomes" id="UP000499080">
    <property type="component" value="Unassembled WGS sequence"/>
</dbReference>
<comment type="caution">
    <text evidence="2">The sequence shown here is derived from an EMBL/GenBank/DDBJ whole genome shotgun (WGS) entry which is preliminary data.</text>
</comment>
<proteinExistence type="predicted"/>
<gene>
    <name evidence="4" type="ORF">AVEN_110461_1</name>
    <name evidence="1" type="ORF">AVEN_189540_1</name>
    <name evidence="2" type="ORF">AVEN_228005_1</name>
    <name evidence="3" type="ORF">AVEN_272924_1</name>
</gene>
<sequence>MSLKSSPLSIIQPSNPHYGEDLLNEKGSDFSCENNCTEDFFLVKVHIRLILNYLNLKNNGKETLNLLHVEIIIIEEIVLSKHSETKRTITTTAYNIIQLPDLVNGYFL</sequence>
<dbReference type="EMBL" id="BGPR01105316">
    <property type="protein sequence ID" value="GBM72674.1"/>
    <property type="molecule type" value="Genomic_DNA"/>
</dbReference>
<organism evidence="2 5">
    <name type="scientific">Araneus ventricosus</name>
    <name type="common">Orbweaver spider</name>
    <name type="synonym">Epeira ventricosa</name>
    <dbReference type="NCBI Taxonomy" id="182803"/>
    <lineage>
        <taxon>Eukaryota</taxon>
        <taxon>Metazoa</taxon>
        <taxon>Ecdysozoa</taxon>
        <taxon>Arthropoda</taxon>
        <taxon>Chelicerata</taxon>
        <taxon>Arachnida</taxon>
        <taxon>Araneae</taxon>
        <taxon>Araneomorphae</taxon>
        <taxon>Entelegynae</taxon>
        <taxon>Araneoidea</taxon>
        <taxon>Araneidae</taxon>
        <taxon>Araneus</taxon>
    </lineage>
</organism>
<keyword evidence="5" id="KW-1185">Reference proteome</keyword>
<dbReference type="EMBL" id="BGPR01105323">
    <property type="protein sequence ID" value="GBM72702.1"/>
    <property type="molecule type" value="Genomic_DNA"/>
</dbReference>
<evidence type="ECO:0000313" key="4">
    <source>
        <dbReference type="EMBL" id="GBM72702.1"/>
    </source>
</evidence>
<evidence type="ECO:0000313" key="2">
    <source>
        <dbReference type="EMBL" id="GBM72674.1"/>
    </source>
</evidence>